<organism evidence="2 3">
    <name type="scientific">Byssothecium circinans</name>
    <dbReference type="NCBI Taxonomy" id="147558"/>
    <lineage>
        <taxon>Eukaryota</taxon>
        <taxon>Fungi</taxon>
        <taxon>Dikarya</taxon>
        <taxon>Ascomycota</taxon>
        <taxon>Pezizomycotina</taxon>
        <taxon>Dothideomycetes</taxon>
        <taxon>Pleosporomycetidae</taxon>
        <taxon>Pleosporales</taxon>
        <taxon>Massarineae</taxon>
        <taxon>Massarinaceae</taxon>
        <taxon>Byssothecium</taxon>
    </lineage>
</organism>
<accession>A0A6A5TDF4</accession>
<gene>
    <name evidence="2" type="ORF">CC80DRAFT_496711</name>
</gene>
<dbReference type="CDD" id="cd00593">
    <property type="entry name" value="RIBOc"/>
    <property type="match status" value="1"/>
</dbReference>
<dbReference type="InterPro" id="IPR000999">
    <property type="entry name" value="RNase_III_dom"/>
</dbReference>
<sequence>MTNFVEINMDKRLALAESILEYTFINKSLGLEALMMAGGGYGQPGVVQYSGSLHFVGKNDRLAILGDRLLAAHLSEGWYPTGEPKGSETDLRNDLTTNDRLLARGLAFGLDECIMLNAGTRRDGISERIMGTTMEALIGAVHLDVGGGGKGYDAVRKVMETLGFFEHEMLRAEEEVVDESLMDGGPVQKIE</sequence>
<dbReference type="OrthoDB" id="67027at2759"/>
<evidence type="ECO:0000313" key="2">
    <source>
        <dbReference type="EMBL" id="KAF1950641.1"/>
    </source>
</evidence>
<dbReference type="SMART" id="SM00535">
    <property type="entry name" value="RIBOc"/>
    <property type="match status" value="1"/>
</dbReference>
<name>A0A6A5TDF4_9PLEO</name>
<keyword evidence="3" id="KW-1185">Reference proteome</keyword>
<dbReference type="GO" id="GO:0006396">
    <property type="term" value="P:RNA processing"/>
    <property type="evidence" value="ECO:0007669"/>
    <property type="project" value="InterPro"/>
</dbReference>
<reference evidence="2" key="1">
    <citation type="journal article" date="2020" name="Stud. Mycol.">
        <title>101 Dothideomycetes genomes: a test case for predicting lifestyles and emergence of pathogens.</title>
        <authorList>
            <person name="Haridas S."/>
            <person name="Albert R."/>
            <person name="Binder M."/>
            <person name="Bloem J."/>
            <person name="Labutti K."/>
            <person name="Salamov A."/>
            <person name="Andreopoulos B."/>
            <person name="Baker S."/>
            <person name="Barry K."/>
            <person name="Bills G."/>
            <person name="Bluhm B."/>
            <person name="Cannon C."/>
            <person name="Castanera R."/>
            <person name="Culley D."/>
            <person name="Daum C."/>
            <person name="Ezra D."/>
            <person name="Gonzalez J."/>
            <person name="Henrissat B."/>
            <person name="Kuo A."/>
            <person name="Liang C."/>
            <person name="Lipzen A."/>
            <person name="Lutzoni F."/>
            <person name="Magnuson J."/>
            <person name="Mondo S."/>
            <person name="Nolan M."/>
            <person name="Ohm R."/>
            <person name="Pangilinan J."/>
            <person name="Park H.-J."/>
            <person name="Ramirez L."/>
            <person name="Alfaro M."/>
            <person name="Sun H."/>
            <person name="Tritt A."/>
            <person name="Yoshinaga Y."/>
            <person name="Zwiers L.-H."/>
            <person name="Turgeon B."/>
            <person name="Goodwin S."/>
            <person name="Spatafora J."/>
            <person name="Crous P."/>
            <person name="Grigoriev I."/>
        </authorList>
    </citation>
    <scope>NUCLEOTIDE SEQUENCE</scope>
    <source>
        <strain evidence="2">CBS 675.92</strain>
    </source>
</reference>
<evidence type="ECO:0000259" key="1">
    <source>
        <dbReference type="PROSITE" id="PS50142"/>
    </source>
</evidence>
<dbReference type="Gene3D" id="1.10.1520.10">
    <property type="entry name" value="Ribonuclease III domain"/>
    <property type="match status" value="1"/>
</dbReference>
<feature type="domain" description="RNase III" evidence="1">
    <location>
        <begin position="54"/>
        <end position="146"/>
    </location>
</feature>
<dbReference type="Proteomes" id="UP000800035">
    <property type="component" value="Unassembled WGS sequence"/>
</dbReference>
<dbReference type="SUPFAM" id="SSF69065">
    <property type="entry name" value="RNase III domain-like"/>
    <property type="match status" value="1"/>
</dbReference>
<protein>
    <submittedName>
        <fullName evidence="2">Ribonuclease III</fullName>
    </submittedName>
</protein>
<dbReference type="InterPro" id="IPR036389">
    <property type="entry name" value="RNase_III_sf"/>
</dbReference>
<dbReference type="EMBL" id="ML977024">
    <property type="protein sequence ID" value="KAF1950641.1"/>
    <property type="molecule type" value="Genomic_DNA"/>
</dbReference>
<dbReference type="GO" id="GO:0004525">
    <property type="term" value="F:ribonuclease III activity"/>
    <property type="evidence" value="ECO:0007669"/>
    <property type="project" value="InterPro"/>
</dbReference>
<dbReference type="Pfam" id="PF14622">
    <property type="entry name" value="Ribonucleas_3_3"/>
    <property type="match status" value="1"/>
</dbReference>
<dbReference type="PROSITE" id="PS50142">
    <property type="entry name" value="RNASE_3_2"/>
    <property type="match status" value="1"/>
</dbReference>
<proteinExistence type="predicted"/>
<dbReference type="AlphaFoldDB" id="A0A6A5TDF4"/>
<evidence type="ECO:0000313" key="3">
    <source>
        <dbReference type="Proteomes" id="UP000800035"/>
    </source>
</evidence>